<evidence type="ECO:0000313" key="2">
    <source>
        <dbReference type="Proteomes" id="UP000001441"/>
    </source>
</evidence>
<dbReference type="HOGENOM" id="CLU_600843_0_0_6"/>
<dbReference type="eggNOG" id="ENOG502Z9V6">
    <property type="taxonomic scope" value="Bacteria"/>
</dbReference>
<organism evidence="1 2">
    <name type="scientific">Allochromatium vinosum (strain ATCC 17899 / DSM 180 / NBRC 103801 / NCIMB 10441 / D)</name>
    <name type="common">Chromatium vinosum</name>
    <dbReference type="NCBI Taxonomy" id="572477"/>
    <lineage>
        <taxon>Bacteria</taxon>
        <taxon>Pseudomonadati</taxon>
        <taxon>Pseudomonadota</taxon>
        <taxon>Gammaproteobacteria</taxon>
        <taxon>Chromatiales</taxon>
        <taxon>Chromatiaceae</taxon>
        <taxon>Allochromatium</taxon>
    </lineage>
</organism>
<reference evidence="1 2" key="1">
    <citation type="journal article" date="2011" name="Stand. Genomic Sci.">
        <title>Complete genome sequence of Allochromatium vinosum DSM 180(T).</title>
        <authorList>
            <person name="Weissgerber T."/>
            <person name="Zigann R."/>
            <person name="Bruce D."/>
            <person name="Chang Y.J."/>
            <person name="Detter J.C."/>
            <person name="Han C."/>
            <person name="Hauser L."/>
            <person name="Jeffries C.D."/>
            <person name="Land M."/>
            <person name="Munk A.C."/>
            <person name="Tapia R."/>
            <person name="Dahl C."/>
        </authorList>
    </citation>
    <scope>NUCLEOTIDE SEQUENCE [LARGE SCALE GENOMIC DNA]</scope>
    <source>
        <strain evidence="2">ATCC 17899 / DSM 180 / NBRC 103801 / NCIMB 10441 / D</strain>
    </source>
</reference>
<sequence length="456" mass="50797">MGLKTELAALVGELDHLHQGAAPWSEEIGIPDFVTAENGMQRYFTRKAREGLWRVSAILHRNRANNLVRVELESYKNFVRQAVADMHAAGHFSRLDESDEGNALTKLKSIIEERLASMSNEYTHYFPAWTLGMERSGPFHLGPVIFLNRGDWIDAVDFPQRGKDHYLDRPDANHRWKDLLKDALQKPRDRTPIEGIANLVYGAVAECPALVKVAVRGYELNFSQKLARLVAKAALDAISLGFGAPECFLQQALQDERLPPVGSNSLVETQGFLWLPGGSLGKRIPIQPPQRVSQAVADMKEIIPAFAAILDGLVDPANHPHPKLANRWATALDWYGEGCRESSDAIALAKLGTCLDVLCCGGKNVGIRDMVVHLTGTDRNTQVVQGVRPRTLEQLIKDIYDHGRSQILHGTHYDRLESFAVERQHAAYLARIVLIEIALRLQSFNGLDEAKAFRTI</sequence>
<evidence type="ECO:0008006" key="3">
    <source>
        <dbReference type="Google" id="ProtNLM"/>
    </source>
</evidence>
<dbReference type="AlphaFoldDB" id="D3RQN1"/>
<dbReference type="EMBL" id="CP001896">
    <property type="protein sequence ID" value="ADC63715.1"/>
    <property type="molecule type" value="Genomic_DNA"/>
</dbReference>
<evidence type="ECO:0000313" key="1">
    <source>
        <dbReference type="EMBL" id="ADC63715.1"/>
    </source>
</evidence>
<dbReference type="OrthoDB" id="7559794at2"/>
<dbReference type="Proteomes" id="UP000001441">
    <property type="component" value="Chromosome"/>
</dbReference>
<name>D3RQN1_ALLVD</name>
<gene>
    <name evidence="1" type="ordered locus">Alvin_2808</name>
</gene>
<dbReference type="KEGG" id="alv:Alvin_2808"/>
<protein>
    <recommendedName>
        <fullName evidence="3">Apea-like HEPN domain-containing protein</fullName>
    </recommendedName>
</protein>
<accession>D3RQN1</accession>
<proteinExistence type="predicted"/>
<dbReference type="RefSeq" id="WP_012971982.1">
    <property type="nucleotide sequence ID" value="NC_013851.1"/>
</dbReference>
<keyword evidence="2" id="KW-1185">Reference proteome</keyword>